<evidence type="ECO:0008006" key="2">
    <source>
        <dbReference type="Google" id="ProtNLM"/>
    </source>
</evidence>
<name>A0A6J5SZR9_9CAUD</name>
<dbReference type="EMBL" id="LR797503">
    <property type="protein sequence ID" value="CAB4220770.1"/>
    <property type="molecule type" value="Genomic_DNA"/>
</dbReference>
<organism evidence="1">
    <name type="scientific">uncultured Caudovirales phage</name>
    <dbReference type="NCBI Taxonomy" id="2100421"/>
    <lineage>
        <taxon>Viruses</taxon>
        <taxon>Duplodnaviria</taxon>
        <taxon>Heunggongvirae</taxon>
        <taxon>Uroviricota</taxon>
        <taxon>Caudoviricetes</taxon>
        <taxon>Peduoviridae</taxon>
        <taxon>Maltschvirus</taxon>
        <taxon>Maltschvirus maltsch</taxon>
    </lineage>
</organism>
<sequence>MRANEFLNENEPIRIELNNNNAAQAWIKQVYAKYPAQWENNHVMIWGSGDDQQFAIFELIPSFGKRGAVEVKWFQAYPLRQGVGSRAMKELQAMAREDGIALTLYPWDKGQVSQAKLTKFYRGQGFKPAAKGSKNMVWTPELDEGLRVDVPNEQWLQDAIDYAKSKSPDRNGLPYMGKTTASVENVNVPLSILRRIPGMRQEQSKVRHHDLAAIRKIMQTTGKLPLHGHTGNEYKPFINVAYDGSAWVNEGNHRIMAAAELGWESLPVEISYFDGGERIKDGAMYPGRIGLGNPLTESVNADCFDPGFTDTQIFDDDELIYRATVEKEHGQPLLIIKVSDVSDNDNTVGLAKFKQSKNDKGEECVVSLITSFKPEYHGRGIARNVYAYVRMLGNTIKPSKKQLAPGKAMWAAWKKSGEDKHLTHDVAEATDPKFLNFMNKTMSNRVDGPKYAEPDTRPDWIKNAPVMNMNNMPGYKRAFKFGMDILQKMDLETKQHFAQSNDKELFNYMMDLAEKKKLVPKYFVEEDLDEVTQYFDEIFHDPAMATWSWADLLRSSLGKSNLKEFAPFSDDGSDEEDEDPNIHNRDRIQGKLEQYFINNYPQLITQHLKPVAEAIVYVAGIVYAKNPTAPNFNNLPVWVNTVLTELRKQGIDTK</sequence>
<proteinExistence type="predicted"/>
<gene>
    <name evidence="1" type="ORF">UFOVP1636_42</name>
</gene>
<dbReference type="SUPFAM" id="SSF55729">
    <property type="entry name" value="Acyl-CoA N-acyltransferases (Nat)"/>
    <property type="match status" value="1"/>
</dbReference>
<evidence type="ECO:0000313" key="1">
    <source>
        <dbReference type="EMBL" id="CAB4220770.1"/>
    </source>
</evidence>
<dbReference type="InterPro" id="IPR016181">
    <property type="entry name" value="Acyl_CoA_acyltransferase"/>
</dbReference>
<reference evidence="1" key="1">
    <citation type="submission" date="2020-05" db="EMBL/GenBank/DDBJ databases">
        <authorList>
            <person name="Chiriac C."/>
            <person name="Salcher M."/>
            <person name="Ghai R."/>
            <person name="Kavagutti S V."/>
        </authorList>
    </citation>
    <scope>NUCLEOTIDE SEQUENCE</scope>
</reference>
<protein>
    <recommendedName>
        <fullName evidence="2">N-acetyltransferase domain-containing protein</fullName>
    </recommendedName>
</protein>
<accession>A0A6J5SZR9</accession>